<name>A0A8K0G1Y2_IGNLU</name>
<proteinExistence type="predicted"/>
<protein>
    <submittedName>
        <fullName evidence="2">Uncharacterized protein</fullName>
    </submittedName>
</protein>
<feature type="compositionally biased region" description="Basic and acidic residues" evidence="1">
    <location>
        <begin position="118"/>
        <end position="135"/>
    </location>
</feature>
<reference evidence="2" key="1">
    <citation type="submission" date="2019-08" db="EMBL/GenBank/DDBJ databases">
        <title>The genome of the North American firefly Photinus pyralis.</title>
        <authorList>
            <consortium name="Photinus pyralis genome working group"/>
            <person name="Fallon T.R."/>
            <person name="Sander Lower S.E."/>
            <person name="Weng J.-K."/>
        </authorList>
    </citation>
    <scope>NUCLEOTIDE SEQUENCE</scope>
    <source>
        <strain evidence="2">TRF0915ILg1</strain>
        <tissue evidence="2">Whole body</tissue>
    </source>
</reference>
<dbReference type="OrthoDB" id="7572059at2759"/>
<dbReference type="EMBL" id="VTPC01090567">
    <property type="protein sequence ID" value="KAF2883051.1"/>
    <property type="molecule type" value="Genomic_DNA"/>
</dbReference>
<evidence type="ECO:0000313" key="3">
    <source>
        <dbReference type="Proteomes" id="UP000801492"/>
    </source>
</evidence>
<dbReference type="Proteomes" id="UP000801492">
    <property type="component" value="Unassembled WGS sequence"/>
</dbReference>
<evidence type="ECO:0000313" key="2">
    <source>
        <dbReference type="EMBL" id="KAF2883051.1"/>
    </source>
</evidence>
<keyword evidence="3" id="KW-1185">Reference proteome</keyword>
<comment type="caution">
    <text evidence="2">The sequence shown here is derived from an EMBL/GenBank/DDBJ whole genome shotgun (WGS) entry which is preliminary data.</text>
</comment>
<feature type="compositionally biased region" description="Polar residues" evidence="1">
    <location>
        <begin position="136"/>
        <end position="151"/>
    </location>
</feature>
<gene>
    <name evidence="2" type="ORF">ILUMI_23128</name>
</gene>
<dbReference type="AlphaFoldDB" id="A0A8K0G1Y2"/>
<evidence type="ECO:0000256" key="1">
    <source>
        <dbReference type="SAM" id="MobiDB-lite"/>
    </source>
</evidence>
<sequence length="151" mass="18000">MYEKFILNTQIKPNLPKTGKITYPPIILAFEYWDIIQDTYGAPGFNCNPLRMELTEEMDKDIAITIFIMEKTINQMHNKRETMSELLAYKDPRNILYSYKWRMICRNNRKRSYLTNTTDKRNNTENRNEEVEEHMSNINGCGDTTWNSDIE</sequence>
<accession>A0A8K0G1Y2</accession>
<organism evidence="2 3">
    <name type="scientific">Ignelater luminosus</name>
    <name type="common">Cucubano</name>
    <name type="synonym">Pyrophorus luminosus</name>
    <dbReference type="NCBI Taxonomy" id="2038154"/>
    <lineage>
        <taxon>Eukaryota</taxon>
        <taxon>Metazoa</taxon>
        <taxon>Ecdysozoa</taxon>
        <taxon>Arthropoda</taxon>
        <taxon>Hexapoda</taxon>
        <taxon>Insecta</taxon>
        <taxon>Pterygota</taxon>
        <taxon>Neoptera</taxon>
        <taxon>Endopterygota</taxon>
        <taxon>Coleoptera</taxon>
        <taxon>Polyphaga</taxon>
        <taxon>Elateriformia</taxon>
        <taxon>Elateroidea</taxon>
        <taxon>Elateridae</taxon>
        <taxon>Agrypninae</taxon>
        <taxon>Pyrophorini</taxon>
        <taxon>Ignelater</taxon>
    </lineage>
</organism>
<feature type="region of interest" description="Disordered" evidence="1">
    <location>
        <begin position="115"/>
        <end position="151"/>
    </location>
</feature>